<dbReference type="PANTHER" id="PTHR30535:SF4">
    <property type="entry name" value="HEMIN-BINDING PERIPLASMIC PROTEIN HMUT"/>
    <property type="match status" value="1"/>
</dbReference>
<feature type="chain" id="PRO_5008751705" evidence="1">
    <location>
        <begin position="26"/>
        <end position="279"/>
    </location>
</feature>
<dbReference type="InterPro" id="IPR050902">
    <property type="entry name" value="ABC_Transporter_SBP"/>
</dbReference>
<dbReference type="STRING" id="569.A6V27_17670"/>
<protein>
    <submittedName>
        <fullName evidence="3">Iron complex transport system substrate-binding protein</fullName>
    </submittedName>
</protein>
<dbReference type="Proteomes" id="UP000094844">
    <property type="component" value="Unassembled WGS sequence"/>
</dbReference>
<proteinExistence type="predicted"/>
<dbReference type="Pfam" id="PF01497">
    <property type="entry name" value="Peripla_BP_2"/>
    <property type="match status" value="1"/>
</dbReference>
<dbReference type="OrthoDB" id="9797736at2"/>
<dbReference type="AlphaFoldDB" id="A0A1C6YVD5"/>
<reference evidence="3 4" key="1">
    <citation type="submission" date="2016-09" db="EMBL/GenBank/DDBJ databases">
        <authorList>
            <person name="Capua I."/>
            <person name="De Benedictis P."/>
            <person name="Joannis T."/>
            <person name="Lombin L.H."/>
            <person name="Cattoli G."/>
        </authorList>
    </citation>
    <scope>NUCLEOTIDE SEQUENCE [LARGE SCALE GENOMIC DNA]</scope>
    <source>
        <strain evidence="3 4">GB001</strain>
    </source>
</reference>
<dbReference type="SUPFAM" id="SSF53807">
    <property type="entry name" value="Helical backbone' metal receptor"/>
    <property type="match status" value="1"/>
</dbReference>
<evidence type="ECO:0000259" key="2">
    <source>
        <dbReference type="PROSITE" id="PS50983"/>
    </source>
</evidence>
<dbReference type="RefSeq" id="WP_072307234.1">
    <property type="nucleotide sequence ID" value="NZ_FMIQ01000005.1"/>
</dbReference>
<gene>
    <name evidence="3" type="ORF">BN1044_00265</name>
</gene>
<dbReference type="EMBL" id="FMIQ01000005">
    <property type="protein sequence ID" value="SCM50817.1"/>
    <property type="molecule type" value="Genomic_DNA"/>
</dbReference>
<evidence type="ECO:0000313" key="4">
    <source>
        <dbReference type="Proteomes" id="UP000094844"/>
    </source>
</evidence>
<dbReference type="PROSITE" id="PS50983">
    <property type="entry name" value="FE_B12_PBP"/>
    <property type="match status" value="1"/>
</dbReference>
<feature type="domain" description="Fe/B12 periplasmic-binding" evidence="2">
    <location>
        <begin position="28"/>
        <end position="279"/>
    </location>
</feature>
<sequence>MTLARRFAAVLSAPLMVVFSLNAVAADRIVSVGGDVTEIVYALGAGDRLVARDTTSTLPAAKNLPDVGYMRQLNAEGILSLKPTMVLASELAEPSLVLRQIADVGVKVVPVSGEASLDNVPHKIQQVASALNLEKQGAAVTQKYEQQLAAVPRTPLKTKVLFILSHGGMTPMAAGQDTAADAIIKASGAQNAMQGFSRYRPLSQEGVVASAPDLVLITRDGFKTLGTVDKVWALPGMALTPAAKNKQLLVVDDMALLGFSLETPAALAALREAAERAQR</sequence>
<feature type="signal peptide" evidence="1">
    <location>
        <begin position="1"/>
        <end position="25"/>
    </location>
</feature>
<dbReference type="Gene3D" id="3.40.50.1980">
    <property type="entry name" value="Nitrogenase molybdenum iron protein domain"/>
    <property type="match status" value="2"/>
</dbReference>
<keyword evidence="1" id="KW-0732">Signal</keyword>
<evidence type="ECO:0000313" key="3">
    <source>
        <dbReference type="EMBL" id="SCM50817.1"/>
    </source>
</evidence>
<evidence type="ECO:0000256" key="1">
    <source>
        <dbReference type="SAM" id="SignalP"/>
    </source>
</evidence>
<dbReference type="PANTHER" id="PTHR30535">
    <property type="entry name" value="VITAMIN B12-BINDING PROTEIN"/>
    <property type="match status" value="1"/>
</dbReference>
<dbReference type="CDD" id="cd01149">
    <property type="entry name" value="HutB"/>
    <property type="match status" value="1"/>
</dbReference>
<accession>A0A1C6YVD5</accession>
<name>A0A1C6YVD5_HAFAL</name>
<organism evidence="3 4">
    <name type="scientific">Hafnia alvei</name>
    <dbReference type="NCBI Taxonomy" id="569"/>
    <lineage>
        <taxon>Bacteria</taxon>
        <taxon>Pseudomonadati</taxon>
        <taxon>Pseudomonadota</taxon>
        <taxon>Gammaproteobacteria</taxon>
        <taxon>Enterobacterales</taxon>
        <taxon>Hafniaceae</taxon>
        <taxon>Hafnia</taxon>
    </lineage>
</organism>
<dbReference type="InterPro" id="IPR002491">
    <property type="entry name" value="ABC_transptr_periplasmic_BD"/>
</dbReference>